<accession>F6G9Y5</accession>
<feature type="active site" description="Proton donor/acceptor" evidence="3">
    <location>
        <position position="424"/>
    </location>
</feature>
<feature type="binding site" description="in site B" evidence="3">
    <location>
        <begin position="365"/>
        <end position="368"/>
    </location>
    <ligand>
        <name>substrate</name>
    </ligand>
</feature>
<comment type="function">
    <text evidence="3">Involved in the TCA cycle. Catalyzes the stereospecific interconversion of fumarate to L-malate.</text>
</comment>
<dbReference type="EC" id="4.2.1.2" evidence="3"/>
<feature type="compositionally biased region" description="Basic residues" evidence="4">
    <location>
        <begin position="175"/>
        <end position="197"/>
    </location>
</feature>
<dbReference type="InterPro" id="IPR008948">
    <property type="entry name" value="L-Aspartase-like"/>
</dbReference>
<dbReference type="GO" id="GO:0006106">
    <property type="term" value="P:fumarate metabolic process"/>
    <property type="evidence" value="ECO:0007669"/>
    <property type="project" value="InterPro"/>
</dbReference>
<feature type="compositionally biased region" description="Basic and acidic residues" evidence="4">
    <location>
        <begin position="1"/>
        <end position="36"/>
    </location>
</feature>
<feature type="region of interest" description="Disordered" evidence="4">
    <location>
        <begin position="1"/>
        <end position="112"/>
    </location>
</feature>
<evidence type="ECO:0000256" key="4">
    <source>
        <dbReference type="SAM" id="MobiDB-lite"/>
    </source>
</evidence>
<dbReference type="Pfam" id="PF10415">
    <property type="entry name" value="FumaraseC_C"/>
    <property type="match status" value="1"/>
</dbReference>
<geneLocation type="plasmid" evidence="8"/>
<keyword evidence="7" id="KW-0614">Plasmid</keyword>
<sequence>MPRHRLDQPAAQRRADQRTDQARNRDKAHGRQELLARHHTQHGQPPHRHQQRAAHALHHARNDQHGQRARLRAQQRTDGEKEDGREEHAPGAEPVGQPAGRGHQHGRRQRVGDDDGLHLQRAFGQAARHGRQGRVDDGGIQRLHEQADGHQPQQRLQGFVEGDERRHGRDGRQGSTRHHEARRRPGTAYRQRSRHCGPHLPPPQSPSPSFTLRRPTAGMGKAPRLYWWALLTARLITMTTRTERDTFGPIEVPADHLWGAQTQRSLQNFDIAGDRMPRELIDALARIKRASATVNQRLGLLPADKANAIVAAADEVIAGRHPDEFPLVVWQTGSGTQSNMNMNEVLANRASELLGGERGEARRVHPNDDVNRSQSSNDVFPTAMHVAAVTAITRQLLPSLRTLRETLARKATDFDDIIKIGRTHLQDATPLTLGQEFSGYAAQLQHSETHLNAALPHLCELALGGTAVGTGLNAPAGYAEQVAAELAALTGLPFVTSPNKFETMASADGVVHAHGALKTLAASLTKIANDIRWLASGPRSGLGELSIPENEPGSSIMPGKVNPTQSEAMTMLCAQVFGNDVAINIGGASGNFELNVFRPMIAYNFQHSVRLLADGMRSFNDHCAIGIEPNRERIAELVQRSLMLVTALNPHIGYDKSAQIAKKAHKEGSSLREAALALGYVTAEQFDAWVRPEKMVGR</sequence>
<dbReference type="AlphaFoldDB" id="F6G9Y5"/>
<gene>
    <name evidence="3 7" type="primary">fumC</name>
    <name evidence="7" type="ordered locus">RSPO_m00715</name>
</gene>
<dbReference type="SUPFAM" id="SSF48557">
    <property type="entry name" value="L-aspartase-like"/>
    <property type="match status" value="1"/>
</dbReference>
<feature type="binding site" evidence="3">
    <location>
        <begin position="560"/>
        <end position="562"/>
    </location>
    <ligand>
        <name>substrate</name>
    </ligand>
</feature>
<feature type="binding site" evidence="3">
    <location>
        <position position="555"/>
    </location>
    <ligand>
        <name>substrate</name>
    </ligand>
</feature>
<keyword evidence="3" id="KW-0963">Cytoplasm</keyword>
<comment type="subunit">
    <text evidence="3">Homotetramer.</text>
</comment>
<dbReference type="GO" id="GO:0006108">
    <property type="term" value="P:malate metabolic process"/>
    <property type="evidence" value="ECO:0007669"/>
    <property type="project" value="TreeGrafter"/>
</dbReference>
<dbReference type="Gene3D" id="1.10.275.10">
    <property type="entry name" value="Fumarase/aspartase (N-terminal domain)"/>
    <property type="match status" value="1"/>
</dbReference>
<name>F6G9Y5_RALS8</name>
<feature type="binding site" evidence="3">
    <location>
        <begin position="334"/>
        <end position="336"/>
    </location>
    <ligand>
        <name>substrate</name>
    </ligand>
</feature>
<dbReference type="PRINTS" id="PR00149">
    <property type="entry name" value="FUMRATELYASE"/>
</dbReference>
<dbReference type="InterPro" id="IPR000362">
    <property type="entry name" value="Fumarate_lyase_fam"/>
</dbReference>
<dbReference type="Gene3D" id="1.10.40.30">
    <property type="entry name" value="Fumarase/aspartase (C-terminal domain)"/>
    <property type="match status" value="1"/>
</dbReference>
<dbReference type="HOGENOM" id="CLU_021594_4_1_4"/>
<feature type="binding site" evidence="3">
    <location>
        <begin position="375"/>
        <end position="377"/>
    </location>
    <ligand>
        <name>substrate</name>
    </ligand>
</feature>
<dbReference type="InterPro" id="IPR020557">
    <property type="entry name" value="Fumarate_lyase_CS"/>
</dbReference>
<keyword evidence="2 3" id="KW-0456">Lyase</keyword>
<dbReference type="InterPro" id="IPR022761">
    <property type="entry name" value="Fumarate_lyase_N"/>
</dbReference>
<evidence type="ECO:0000313" key="8">
    <source>
        <dbReference type="Proteomes" id="UP000007953"/>
    </source>
</evidence>
<comment type="subcellular location">
    <subcellularLocation>
        <location evidence="3">Cytoplasm</location>
    </subcellularLocation>
</comment>
<evidence type="ECO:0000259" key="5">
    <source>
        <dbReference type="Pfam" id="PF00206"/>
    </source>
</evidence>
<comment type="miscellaneous">
    <text evidence="3">There are 2 substrate-binding sites: the catalytic A site, and the non-catalytic B site that may play a role in the transfer of substrate or product between the active site and the solvent. Alternatively, the B site may bind allosteric effectors.</text>
</comment>
<dbReference type="FunFam" id="1.10.275.10:FF:000001">
    <property type="entry name" value="Fumarate hydratase, mitochondrial"/>
    <property type="match status" value="1"/>
</dbReference>
<evidence type="ECO:0000259" key="6">
    <source>
        <dbReference type="Pfam" id="PF10415"/>
    </source>
</evidence>
<comment type="pathway">
    <text evidence="3">Carbohydrate metabolism; tricarboxylic acid cycle; (S)-malate from fumarate: step 1/1.</text>
</comment>
<dbReference type="Pfam" id="PF00206">
    <property type="entry name" value="Lyase_1"/>
    <property type="match status" value="1"/>
</dbReference>
<feature type="compositionally biased region" description="Basic and acidic residues" evidence="4">
    <location>
        <begin position="75"/>
        <end position="90"/>
    </location>
</feature>
<dbReference type="PATRIC" id="fig|1031711.3.peg.3935"/>
<comment type="catalytic activity">
    <reaction evidence="3">
        <text>(S)-malate = fumarate + H2O</text>
        <dbReference type="Rhea" id="RHEA:12460"/>
        <dbReference type="ChEBI" id="CHEBI:15377"/>
        <dbReference type="ChEBI" id="CHEBI:15589"/>
        <dbReference type="ChEBI" id="CHEBI:29806"/>
        <dbReference type="EC" id="4.2.1.2"/>
    </reaction>
</comment>
<feature type="compositionally biased region" description="Basic and acidic residues" evidence="4">
    <location>
        <begin position="162"/>
        <end position="172"/>
    </location>
</feature>
<dbReference type="Gene3D" id="1.20.200.10">
    <property type="entry name" value="Fumarase/aspartase (Central domain)"/>
    <property type="match status" value="1"/>
</dbReference>
<evidence type="ECO:0000313" key="7">
    <source>
        <dbReference type="EMBL" id="AEG71353.1"/>
    </source>
</evidence>
<feature type="active site" evidence="3">
    <location>
        <position position="554"/>
    </location>
</feature>
<dbReference type="GO" id="GO:0005737">
    <property type="term" value="C:cytoplasm"/>
    <property type="evidence" value="ECO:0007669"/>
    <property type="project" value="UniProtKB-SubCell"/>
</dbReference>
<dbReference type="GO" id="GO:0006099">
    <property type="term" value="P:tricarboxylic acid cycle"/>
    <property type="evidence" value="ECO:0007669"/>
    <property type="project" value="UniProtKB-UniRule"/>
</dbReference>
<reference evidence="7 8" key="1">
    <citation type="journal article" date="2011" name="J. Bacteriol.">
        <title>Complete genome sequence of the plant pathogen Ralstonia solanacearum strain Po82.</title>
        <authorList>
            <person name="Xu J."/>
            <person name="Zheng H.J."/>
            <person name="Liu L."/>
            <person name="Pan Z.C."/>
            <person name="Prior P."/>
            <person name="Tang B."/>
            <person name="Xu J.S."/>
            <person name="Zhang H."/>
            <person name="Tian Q."/>
            <person name="Zhang L.Q."/>
            <person name="Feng J."/>
        </authorList>
    </citation>
    <scope>NUCLEOTIDE SEQUENCE [LARGE SCALE GENOMIC DNA]</scope>
    <source>
        <strain evidence="8">Po82</strain>
    </source>
</reference>
<protein>
    <recommendedName>
        <fullName evidence="3">Fumarate hydratase class II</fullName>
        <shortName evidence="3">Fumarase C</shortName>
        <ecNumber evidence="3">4.2.1.2</ecNumber>
    </recommendedName>
    <alternativeName>
        <fullName evidence="3">Aerobic fumarase</fullName>
    </alternativeName>
    <alternativeName>
        <fullName evidence="3">Iron-independent fumarase</fullName>
    </alternativeName>
</protein>
<dbReference type="UniPathway" id="UPA00223">
    <property type="reaction ID" value="UER01007"/>
</dbReference>
<dbReference type="CDD" id="cd01362">
    <property type="entry name" value="Fumarase_classII"/>
    <property type="match status" value="1"/>
</dbReference>
<comment type="similarity">
    <text evidence="1 3">Belongs to the class-II fumarase/aspartase family. Fumarase subfamily.</text>
</comment>
<dbReference type="NCBIfam" id="TIGR00979">
    <property type="entry name" value="fumC_II"/>
    <property type="match status" value="1"/>
</dbReference>
<dbReference type="PANTHER" id="PTHR11444">
    <property type="entry name" value="ASPARTATEAMMONIA/ARGININOSUCCINATE/ADENYLOSUCCINATE LYASE"/>
    <property type="match status" value="1"/>
</dbReference>
<dbReference type="Proteomes" id="UP000007953">
    <property type="component" value="Plasmid megaplasmid"/>
</dbReference>
<dbReference type="InterPro" id="IPR024083">
    <property type="entry name" value="Fumarase/histidase_N"/>
</dbReference>
<feature type="domain" description="Fumarase C C-terminal" evidence="6">
    <location>
        <begin position="644"/>
        <end position="696"/>
    </location>
</feature>
<dbReference type="InterPro" id="IPR018951">
    <property type="entry name" value="Fumarase_C_C"/>
</dbReference>
<feature type="compositionally biased region" description="Basic residues" evidence="4">
    <location>
        <begin position="37"/>
        <end position="59"/>
    </location>
</feature>
<feature type="site" description="Important for catalytic activity" evidence="3">
    <location>
        <position position="567"/>
    </location>
</feature>
<feature type="region of interest" description="Disordered" evidence="4">
    <location>
        <begin position="145"/>
        <end position="216"/>
    </location>
</feature>
<organism evidence="7 8">
    <name type="scientific">Ralstonia solanacearum (strain Po82)</name>
    <dbReference type="NCBI Taxonomy" id="1031711"/>
    <lineage>
        <taxon>Bacteria</taxon>
        <taxon>Pseudomonadati</taxon>
        <taxon>Pseudomonadota</taxon>
        <taxon>Betaproteobacteria</taxon>
        <taxon>Burkholderiales</taxon>
        <taxon>Burkholderiaceae</taxon>
        <taxon>Ralstonia</taxon>
        <taxon>Ralstonia solanacearum species complex</taxon>
    </lineage>
</organism>
<dbReference type="EMBL" id="CP002820">
    <property type="protein sequence ID" value="AEG71353.1"/>
    <property type="molecule type" value="Genomic_DNA"/>
</dbReference>
<evidence type="ECO:0000256" key="3">
    <source>
        <dbReference type="HAMAP-Rule" id="MF_00743"/>
    </source>
</evidence>
<feature type="binding site" evidence="3">
    <location>
        <position position="423"/>
    </location>
    <ligand>
        <name>substrate</name>
    </ligand>
</feature>
<evidence type="ECO:0000256" key="1">
    <source>
        <dbReference type="ARBA" id="ARBA00009084"/>
    </source>
</evidence>
<dbReference type="HAMAP" id="MF_00743">
    <property type="entry name" value="FumaraseC"/>
    <property type="match status" value="1"/>
</dbReference>
<proteinExistence type="inferred from homology"/>
<feature type="domain" description="Fumarate lyase N-terminal" evidence="5">
    <location>
        <begin position="248"/>
        <end position="578"/>
    </location>
</feature>
<dbReference type="NCBIfam" id="NF008909">
    <property type="entry name" value="PRK12273.1"/>
    <property type="match status" value="1"/>
</dbReference>
<dbReference type="FunFam" id="1.10.40.30:FF:000002">
    <property type="entry name" value="Fumarate hydratase class II"/>
    <property type="match status" value="1"/>
</dbReference>
<keyword evidence="3" id="KW-0816">Tricarboxylic acid cycle</keyword>
<dbReference type="InterPro" id="IPR005677">
    <property type="entry name" value="Fum_hydII"/>
</dbReference>
<dbReference type="PANTHER" id="PTHR11444:SF1">
    <property type="entry name" value="FUMARATE HYDRATASE, MITOCHONDRIAL"/>
    <property type="match status" value="1"/>
</dbReference>
<dbReference type="PROSITE" id="PS00163">
    <property type="entry name" value="FUMARATE_LYASES"/>
    <property type="match status" value="1"/>
</dbReference>
<dbReference type="GO" id="GO:0004333">
    <property type="term" value="F:fumarate hydratase activity"/>
    <property type="evidence" value="ECO:0007669"/>
    <property type="project" value="UniProtKB-UniRule"/>
</dbReference>
<dbReference type="FunFam" id="1.20.200.10:FF:000001">
    <property type="entry name" value="Fumarate hydratase, mitochondrial"/>
    <property type="match status" value="1"/>
</dbReference>
<evidence type="ECO:0000256" key="2">
    <source>
        <dbReference type="ARBA" id="ARBA00023239"/>
    </source>
</evidence>
<dbReference type="KEGG" id="rsn:RSPO_m00715"/>